<accession>A0AA88YJS6</accession>
<comment type="caution">
    <text evidence="1">The sequence shown here is derived from an EMBL/GenBank/DDBJ whole genome shotgun (WGS) entry which is preliminary data.</text>
</comment>
<organism evidence="1 2">
    <name type="scientific">Pinctada imbricata</name>
    <name type="common">Atlantic pearl-oyster</name>
    <name type="synonym">Pinctada martensii</name>
    <dbReference type="NCBI Taxonomy" id="66713"/>
    <lineage>
        <taxon>Eukaryota</taxon>
        <taxon>Metazoa</taxon>
        <taxon>Spiralia</taxon>
        <taxon>Lophotrochozoa</taxon>
        <taxon>Mollusca</taxon>
        <taxon>Bivalvia</taxon>
        <taxon>Autobranchia</taxon>
        <taxon>Pteriomorphia</taxon>
        <taxon>Pterioida</taxon>
        <taxon>Pterioidea</taxon>
        <taxon>Pteriidae</taxon>
        <taxon>Pinctada</taxon>
    </lineage>
</organism>
<evidence type="ECO:0000313" key="2">
    <source>
        <dbReference type="Proteomes" id="UP001186944"/>
    </source>
</evidence>
<protein>
    <submittedName>
        <fullName evidence="1">Uncharacterized protein</fullName>
    </submittedName>
</protein>
<dbReference type="Proteomes" id="UP001186944">
    <property type="component" value="Unassembled WGS sequence"/>
</dbReference>
<sequence length="115" mass="13803">LYKKTIEPVMNDLRRNTTREGWRKWVERWSKFSMETFLLDKKELNEDGLRPWPEDAIQAYKVTAYSPLINRSLVEILREDIGKWWSDTLWTPNAGMQSFAESFTKHSMGWNKDIF</sequence>
<dbReference type="EMBL" id="VSWD01000006">
    <property type="protein sequence ID" value="KAK3100794.1"/>
    <property type="molecule type" value="Genomic_DNA"/>
</dbReference>
<proteinExistence type="predicted"/>
<evidence type="ECO:0000313" key="1">
    <source>
        <dbReference type="EMBL" id="KAK3100794.1"/>
    </source>
</evidence>
<dbReference type="AlphaFoldDB" id="A0AA88YJS6"/>
<feature type="non-terminal residue" evidence="1">
    <location>
        <position position="1"/>
    </location>
</feature>
<dbReference type="Gene3D" id="1.10.405.10">
    <property type="entry name" value="Guanine Nucleotide Dissociation Inhibitor, domain 1"/>
    <property type="match status" value="1"/>
</dbReference>
<gene>
    <name evidence="1" type="ORF">FSP39_025421</name>
</gene>
<keyword evidence="2" id="KW-1185">Reference proteome</keyword>
<reference evidence="1" key="1">
    <citation type="submission" date="2019-08" db="EMBL/GenBank/DDBJ databases">
        <title>The improved chromosome-level genome for the pearl oyster Pinctada fucata martensii using PacBio sequencing and Hi-C.</title>
        <authorList>
            <person name="Zheng Z."/>
        </authorList>
    </citation>
    <scope>NUCLEOTIDE SEQUENCE</scope>
    <source>
        <strain evidence="1">ZZ-2019</strain>
        <tissue evidence="1">Adductor muscle</tissue>
    </source>
</reference>
<name>A0AA88YJS6_PINIB</name>